<keyword evidence="3" id="KW-1185">Reference proteome</keyword>
<name>A0ABW1A7K1_9ACTN</name>
<evidence type="ECO:0000313" key="3">
    <source>
        <dbReference type="Proteomes" id="UP001596074"/>
    </source>
</evidence>
<dbReference type="RefSeq" id="WP_378287412.1">
    <property type="nucleotide sequence ID" value="NZ_JBHSON010000070.1"/>
</dbReference>
<evidence type="ECO:0008006" key="4">
    <source>
        <dbReference type="Google" id="ProtNLM"/>
    </source>
</evidence>
<dbReference type="EMBL" id="JBHSON010000070">
    <property type="protein sequence ID" value="MFC5751495.1"/>
    <property type="molecule type" value="Genomic_DNA"/>
</dbReference>
<keyword evidence="1" id="KW-0812">Transmembrane</keyword>
<evidence type="ECO:0000313" key="2">
    <source>
        <dbReference type="EMBL" id="MFC5751495.1"/>
    </source>
</evidence>
<proteinExistence type="predicted"/>
<feature type="transmembrane region" description="Helical" evidence="1">
    <location>
        <begin position="21"/>
        <end position="47"/>
    </location>
</feature>
<feature type="transmembrane region" description="Helical" evidence="1">
    <location>
        <begin position="53"/>
        <end position="76"/>
    </location>
</feature>
<sequence>MTGRDHPEWGRSLSVSPDRGTWFLTALYCAFMLAAGVALAIQTVILARDGRGTAPFAVMFGVLAAVALSETVLSVLRRYHRAFWLNGTVLTARRVGEPVRCDLSRASVRLHRGSNGLGGRRLTATGPGTRPITVPLRLNESWNSTSADELRALAQAIAAGREGGGDEAEEVAAELMRLAAEERGAEEPPRPSPS</sequence>
<keyword evidence="1" id="KW-1133">Transmembrane helix</keyword>
<protein>
    <recommendedName>
        <fullName evidence="4">PH domain-containing protein</fullName>
    </recommendedName>
</protein>
<gene>
    <name evidence="2" type="ORF">ACFPZN_38255</name>
</gene>
<organism evidence="2 3">
    <name type="scientific">Actinomadura rugatobispora</name>
    <dbReference type="NCBI Taxonomy" id="1994"/>
    <lineage>
        <taxon>Bacteria</taxon>
        <taxon>Bacillati</taxon>
        <taxon>Actinomycetota</taxon>
        <taxon>Actinomycetes</taxon>
        <taxon>Streptosporangiales</taxon>
        <taxon>Thermomonosporaceae</taxon>
        <taxon>Actinomadura</taxon>
    </lineage>
</organism>
<dbReference type="Proteomes" id="UP001596074">
    <property type="component" value="Unassembled WGS sequence"/>
</dbReference>
<reference evidence="3" key="1">
    <citation type="journal article" date="2019" name="Int. J. Syst. Evol. Microbiol.">
        <title>The Global Catalogue of Microorganisms (GCM) 10K type strain sequencing project: providing services to taxonomists for standard genome sequencing and annotation.</title>
        <authorList>
            <consortium name="The Broad Institute Genomics Platform"/>
            <consortium name="The Broad Institute Genome Sequencing Center for Infectious Disease"/>
            <person name="Wu L."/>
            <person name="Ma J."/>
        </authorList>
    </citation>
    <scope>NUCLEOTIDE SEQUENCE [LARGE SCALE GENOMIC DNA]</scope>
    <source>
        <strain evidence="3">KCTC 42087</strain>
    </source>
</reference>
<accession>A0ABW1A7K1</accession>
<evidence type="ECO:0000256" key="1">
    <source>
        <dbReference type="SAM" id="Phobius"/>
    </source>
</evidence>
<comment type="caution">
    <text evidence="2">The sequence shown here is derived from an EMBL/GenBank/DDBJ whole genome shotgun (WGS) entry which is preliminary data.</text>
</comment>
<keyword evidence="1" id="KW-0472">Membrane</keyword>